<dbReference type="GO" id="GO:0005975">
    <property type="term" value="P:carbohydrate metabolic process"/>
    <property type="evidence" value="ECO:0007669"/>
    <property type="project" value="InterPro"/>
</dbReference>
<dbReference type="Pfam" id="PF20736">
    <property type="entry name" value="Glyco_hydro127M"/>
    <property type="match status" value="1"/>
</dbReference>
<dbReference type="AlphaFoldDB" id="A0A243WGV1"/>
<accession>A0A243WGV1</accession>
<comment type="caution">
    <text evidence="2">The sequence shown here is derived from an EMBL/GenBank/DDBJ whole genome shotgun (WGS) entry which is preliminary data.</text>
</comment>
<dbReference type="Proteomes" id="UP000194873">
    <property type="component" value="Unassembled WGS sequence"/>
</dbReference>
<protein>
    <recommendedName>
        <fullName evidence="1">Non-reducing end beta-L-arabinofuranosidase-like GH127 middle domain-containing protein</fullName>
    </recommendedName>
</protein>
<organism evidence="2 3">
    <name type="scientific">Hymenobacter crusticola</name>
    <dbReference type="NCBI Taxonomy" id="1770526"/>
    <lineage>
        <taxon>Bacteria</taxon>
        <taxon>Pseudomonadati</taxon>
        <taxon>Bacteroidota</taxon>
        <taxon>Cytophagia</taxon>
        <taxon>Cytophagales</taxon>
        <taxon>Hymenobacteraceae</taxon>
        <taxon>Hymenobacter</taxon>
    </lineage>
</organism>
<gene>
    <name evidence="2" type="ORF">BXP70_07925</name>
</gene>
<proteinExistence type="predicted"/>
<feature type="domain" description="Non-reducing end beta-L-arabinofuranosidase-like GH127 middle" evidence="1">
    <location>
        <begin position="381"/>
        <end position="475"/>
    </location>
</feature>
<dbReference type="InterPro" id="IPR049046">
    <property type="entry name" value="Beta-AFase-like_GH127_middle"/>
</dbReference>
<dbReference type="SUPFAM" id="SSF48208">
    <property type="entry name" value="Six-hairpin glycosidases"/>
    <property type="match status" value="1"/>
</dbReference>
<evidence type="ECO:0000259" key="1">
    <source>
        <dbReference type="Pfam" id="PF20736"/>
    </source>
</evidence>
<evidence type="ECO:0000313" key="3">
    <source>
        <dbReference type="Proteomes" id="UP000194873"/>
    </source>
</evidence>
<dbReference type="PANTHER" id="PTHR31151:SF0">
    <property type="entry name" value="PROLINE-TRNA LIGASE (DUF1680)"/>
    <property type="match status" value="1"/>
</dbReference>
<sequence>MGAIKPAGWLKRQLQIQADGLSGHLDEFWPDLGPNSAWLGGSGEGWERGPYYLDGLVPLAYLLDDPGLKAKAQKWIDWTLQSQRPDGGIGPAKNKDWWPNMLMLKCLMQYQEATNDARVLPLMERYFAYQNSQLAATPLHEWAKYRWAEELLPIRWTYEKTKNPQLLTLAAQLAQQGYNWQQLYANFPFTTPTSTESLGLKGGLSETSLQAHGVNNAMALKMPVLWGMTGGTEADRQSIYQQLRMLDQYHGLPNGMYSGDEHFSGRNPSQGIELCAVVEAQYSYEELLALLGDPSFGDRLEKITFNALPATFDPTMWAHQYDQQPNQVLVSKAKRPWSTNGDDSNVFGLEPWFGCCTANMHQGWPKFTSHLWMASPDGGLVAAAYAPNNVTAPVRGGETITIREDTDYPFRETIRFTVEKAAKQPFALRLRIPAWATKATVTVNGKPAKAPKAGTFYVVEQAWKANDVVELRLPMEVRVPAGFNQSVSVERGPLVYSLKLGESWSKLRDRPTAADDYEVQATTPWNYGLLLGAKPTAAFKVQEKPTTGVVFSPAEAPVELRVSGVRLPQWELAQNSAGPVPASPVTRPAGAQPETLTLIPYGAAKLRVTSFPVVK</sequence>
<name>A0A243WGV1_9BACT</name>
<dbReference type="PANTHER" id="PTHR31151">
    <property type="entry name" value="PROLINE-TRNA LIGASE (DUF1680)"/>
    <property type="match status" value="1"/>
</dbReference>
<keyword evidence="3" id="KW-1185">Reference proteome</keyword>
<evidence type="ECO:0000313" key="2">
    <source>
        <dbReference type="EMBL" id="OUJ74981.1"/>
    </source>
</evidence>
<reference evidence="2 3" key="1">
    <citation type="submission" date="2017-01" db="EMBL/GenBank/DDBJ databases">
        <title>A new Hymenobacter.</title>
        <authorList>
            <person name="Liang Y."/>
            <person name="Feng F."/>
        </authorList>
    </citation>
    <scope>NUCLEOTIDE SEQUENCE [LARGE SCALE GENOMIC DNA]</scope>
    <source>
        <strain evidence="2">MIMBbqt21</strain>
    </source>
</reference>
<dbReference type="InterPro" id="IPR008928">
    <property type="entry name" value="6-hairpin_glycosidase_sf"/>
</dbReference>
<dbReference type="EMBL" id="MTSE01000003">
    <property type="protein sequence ID" value="OUJ74981.1"/>
    <property type="molecule type" value="Genomic_DNA"/>
</dbReference>